<accession>A0A7L9FK93</accession>
<keyword evidence="1" id="KW-0812">Transmembrane</keyword>
<evidence type="ECO:0000313" key="3">
    <source>
        <dbReference type="Proteomes" id="UP000594121"/>
    </source>
</evidence>
<proteinExistence type="predicted"/>
<feature type="transmembrane region" description="Helical" evidence="1">
    <location>
        <begin position="98"/>
        <end position="122"/>
    </location>
</feature>
<keyword evidence="1" id="KW-1133">Transmembrane helix</keyword>
<dbReference type="GeneID" id="59148669"/>
<dbReference type="Proteomes" id="UP000594121">
    <property type="component" value="Chromosome"/>
</dbReference>
<organism evidence="2 3">
    <name type="scientific">Infirmifilum lucidum</name>
    <dbReference type="NCBI Taxonomy" id="2776706"/>
    <lineage>
        <taxon>Archaea</taxon>
        <taxon>Thermoproteota</taxon>
        <taxon>Thermoprotei</taxon>
        <taxon>Thermofilales</taxon>
        <taxon>Thermofilaceae</taxon>
        <taxon>Infirmifilum</taxon>
    </lineage>
</organism>
<protein>
    <recommendedName>
        <fullName evidence="4">DUF2937 family protein</fullName>
    </recommendedName>
</protein>
<dbReference type="EMBL" id="CP062310">
    <property type="protein sequence ID" value="QOJ79296.1"/>
    <property type="molecule type" value="Genomic_DNA"/>
</dbReference>
<dbReference type="AlphaFoldDB" id="A0A7L9FK93"/>
<gene>
    <name evidence="2" type="ORF">IG193_02195</name>
</gene>
<keyword evidence="3" id="KW-1185">Reference proteome</keyword>
<dbReference type="InParanoid" id="A0A7L9FK93"/>
<evidence type="ECO:0000256" key="1">
    <source>
        <dbReference type="SAM" id="Phobius"/>
    </source>
</evidence>
<sequence>MLRALWPVVLVLLVAYTALCDPLDDRVSALLRDVEYLDSRGVDVSNITKSLDAAIRLYDANRTSETMGMLDSISSEVDALKSQAEGIYLRRTVARYGVAALALSLPLIAYLAVPRAYLYLWFRLRRGWLVRKRRGGGK</sequence>
<dbReference type="KEGG" id="thel:IG193_02195"/>
<evidence type="ECO:0008006" key="4">
    <source>
        <dbReference type="Google" id="ProtNLM"/>
    </source>
</evidence>
<name>A0A7L9FK93_9CREN</name>
<reference evidence="2 3" key="1">
    <citation type="submission" date="2020-10" db="EMBL/GenBank/DDBJ databases">
        <title>Thermofilum lucidum 3507LT sp. nov. a novel member of Thermofilaceae family isolated from Chile hot spring, and proposal of description order Thermofilales.</title>
        <authorList>
            <person name="Zayulina K.S."/>
            <person name="Elcheninov A.G."/>
            <person name="Toshchakov S.V."/>
            <person name="Kublanov I.V."/>
        </authorList>
    </citation>
    <scope>NUCLEOTIDE SEQUENCE [LARGE SCALE GENOMIC DNA]</scope>
    <source>
        <strain evidence="2 3">3507LT</strain>
    </source>
</reference>
<keyword evidence="1" id="KW-0472">Membrane</keyword>
<evidence type="ECO:0000313" key="2">
    <source>
        <dbReference type="EMBL" id="QOJ79296.1"/>
    </source>
</evidence>
<dbReference type="RefSeq" id="WP_192819268.1">
    <property type="nucleotide sequence ID" value="NZ_CP062310.1"/>
</dbReference>